<reference evidence="2" key="1">
    <citation type="submission" date="2016-10" db="EMBL/GenBank/DDBJ databases">
        <title>Sequence of Gallionella enrichment culture.</title>
        <authorList>
            <person name="Poehlein A."/>
            <person name="Muehling M."/>
            <person name="Daniel R."/>
        </authorList>
    </citation>
    <scope>NUCLEOTIDE SEQUENCE</scope>
</reference>
<evidence type="ECO:0000313" key="2">
    <source>
        <dbReference type="EMBL" id="OIR09130.1"/>
    </source>
</evidence>
<proteinExistence type="predicted"/>
<organism evidence="2">
    <name type="scientific">mine drainage metagenome</name>
    <dbReference type="NCBI Taxonomy" id="410659"/>
    <lineage>
        <taxon>unclassified sequences</taxon>
        <taxon>metagenomes</taxon>
        <taxon>ecological metagenomes</taxon>
    </lineage>
</organism>
<dbReference type="EMBL" id="MLJW01000028">
    <property type="protein sequence ID" value="OIR09130.1"/>
    <property type="molecule type" value="Genomic_DNA"/>
</dbReference>
<evidence type="ECO:0000256" key="1">
    <source>
        <dbReference type="SAM" id="MobiDB-lite"/>
    </source>
</evidence>
<dbReference type="AlphaFoldDB" id="A0A1J5SKX8"/>
<comment type="caution">
    <text evidence="2">The sequence shown here is derived from an EMBL/GenBank/DDBJ whole genome shotgun (WGS) entry which is preliminary data.</text>
</comment>
<gene>
    <name evidence="2" type="ORF">GALL_87370</name>
</gene>
<accession>A0A1J5SKX8</accession>
<sequence length="72" mass="7937">MMTDLCKPAPVSPLPRGLGARGSHIRTLRGEPALCEMLADPLTRRLMDSDGVEEEGLMDLIHQARRKLSARV</sequence>
<feature type="region of interest" description="Disordered" evidence="1">
    <location>
        <begin position="1"/>
        <end position="23"/>
    </location>
</feature>
<name>A0A1J5SKX8_9ZZZZ</name>
<protein>
    <submittedName>
        <fullName evidence="2">Uncharacterized protein</fullName>
    </submittedName>
</protein>